<dbReference type="PANTHER" id="PTHR36329">
    <property type="entry name" value="TRANSMEMBRANE PROTEIN"/>
    <property type="match status" value="1"/>
</dbReference>
<dbReference type="EMBL" id="BKCJ011764885">
    <property type="protein sequence ID" value="GFD51042.1"/>
    <property type="molecule type" value="Genomic_DNA"/>
</dbReference>
<organism evidence="1">
    <name type="scientific">Tanacetum cinerariifolium</name>
    <name type="common">Dalmatian daisy</name>
    <name type="synonym">Chrysanthemum cinerariifolium</name>
    <dbReference type="NCBI Taxonomy" id="118510"/>
    <lineage>
        <taxon>Eukaryota</taxon>
        <taxon>Viridiplantae</taxon>
        <taxon>Streptophyta</taxon>
        <taxon>Embryophyta</taxon>
        <taxon>Tracheophyta</taxon>
        <taxon>Spermatophyta</taxon>
        <taxon>Magnoliopsida</taxon>
        <taxon>eudicotyledons</taxon>
        <taxon>Gunneridae</taxon>
        <taxon>Pentapetalae</taxon>
        <taxon>asterids</taxon>
        <taxon>campanulids</taxon>
        <taxon>Asterales</taxon>
        <taxon>Asteraceae</taxon>
        <taxon>Asteroideae</taxon>
        <taxon>Anthemideae</taxon>
        <taxon>Anthemidinae</taxon>
        <taxon>Tanacetum</taxon>
    </lineage>
</organism>
<dbReference type="AlphaFoldDB" id="A0A699WTH6"/>
<sequence length="52" mass="6205">LLVREWAHFCIFLYIGWIFRSQDLAPRFSVMPTHKSKKDRIVPPIYSIELDA</sequence>
<accession>A0A699WTH6</accession>
<feature type="non-terminal residue" evidence="1">
    <location>
        <position position="1"/>
    </location>
</feature>
<evidence type="ECO:0000313" key="1">
    <source>
        <dbReference type="EMBL" id="GFD51042.1"/>
    </source>
</evidence>
<reference evidence="1" key="1">
    <citation type="journal article" date="2019" name="Sci. Rep.">
        <title>Draft genome of Tanacetum cinerariifolium, the natural source of mosquito coil.</title>
        <authorList>
            <person name="Yamashiro T."/>
            <person name="Shiraishi A."/>
            <person name="Satake H."/>
            <person name="Nakayama K."/>
        </authorList>
    </citation>
    <scope>NUCLEOTIDE SEQUENCE</scope>
</reference>
<protein>
    <submittedName>
        <fullName evidence="1">Uncharacterized protein</fullName>
    </submittedName>
</protein>
<proteinExistence type="predicted"/>
<name>A0A699WTH6_TANCI</name>
<comment type="caution">
    <text evidence="1">The sequence shown here is derived from an EMBL/GenBank/DDBJ whole genome shotgun (WGS) entry which is preliminary data.</text>
</comment>
<dbReference type="PANTHER" id="PTHR36329:SF1">
    <property type="entry name" value="TRANSMEMBRANE PROTEIN"/>
    <property type="match status" value="1"/>
</dbReference>
<feature type="non-terminal residue" evidence="1">
    <location>
        <position position="52"/>
    </location>
</feature>
<gene>
    <name evidence="1" type="ORF">Tci_923011</name>
</gene>